<dbReference type="Gene3D" id="1.20.1250.20">
    <property type="entry name" value="MFS general substrate transporter like domains"/>
    <property type="match status" value="1"/>
</dbReference>
<dbReference type="InterPro" id="IPR018490">
    <property type="entry name" value="cNMP-bd_dom_sf"/>
</dbReference>
<dbReference type="SMART" id="SM00100">
    <property type="entry name" value="cNMP"/>
    <property type="match status" value="1"/>
</dbReference>
<protein>
    <submittedName>
        <fullName evidence="3">Cyclic nucleotide-binding domain-containing protein</fullName>
    </submittedName>
</protein>
<dbReference type="SUPFAM" id="SSF51206">
    <property type="entry name" value="cAMP-binding domain-like"/>
    <property type="match status" value="1"/>
</dbReference>
<feature type="transmembrane region" description="Helical" evidence="1">
    <location>
        <begin position="116"/>
        <end position="134"/>
    </location>
</feature>
<evidence type="ECO:0000256" key="1">
    <source>
        <dbReference type="SAM" id="Phobius"/>
    </source>
</evidence>
<feature type="transmembrane region" description="Helical" evidence="1">
    <location>
        <begin position="194"/>
        <end position="215"/>
    </location>
</feature>
<accession>A0A8J6P0N3</accession>
<proteinExistence type="predicted"/>
<name>A0A8J6P0N3_9BACT</name>
<keyword evidence="1" id="KW-0472">Membrane</keyword>
<dbReference type="PROSITE" id="PS50042">
    <property type="entry name" value="CNMP_BINDING_3"/>
    <property type="match status" value="1"/>
</dbReference>
<dbReference type="Pfam" id="PF00027">
    <property type="entry name" value="cNMP_binding"/>
    <property type="match status" value="1"/>
</dbReference>
<dbReference type="InterPro" id="IPR000595">
    <property type="entry name" value="cNMP-bd_dom"/>
</dbReference>
<dbReference type="Pfam" id="PF13646">
    <property type="entry name" value="HEAT_2"/>
    <property type="match status" value="1"/>
</dbReference>
<keyword evidence="1" id="KW-1133">Transmembrane helix</keyword>
<dbReference type="Proteomes" id="UP000605201">
    <property type="component" value="Unassembled WGS sequence"/>
</dbReference>
<dbReference type="SUPFAM" id="SSF103473">
    <property type="entry name" value="MFS general substrate transporter"/>
    <property type="match status" value="1"/>
</dbReference>
<comment type="caution">
    <text evidence="3">The sequence shown here is derived from an EMBL/GenBank/DDBJ whole genome shotgun (WGS) entry which is preliminary data.</text>
</comment>
<reference evidence="3 4" key="1">
    <citation type="submission" date="2020-08" db="EMBL/GenBank/DDBJ databases">
        <title>Bridging the membrane lipid divide: bacteria of the FCB group superphylum have the potential to synthesize archaeal ether lipids.</title>
        <authorList>
            <person name="Villanueva L."/>
            <person name="Von Meijenfeldt F.A.B."/>
            <person name="Westbye A.B."/>
            <person name="Yadav S."/>
            <person name="Hopmans E.C."/>
            <person name="Dutilh B.E."/>
            <person name="Sinninghe Damste J.S."/>
        </authorList>
    </citation>
    <scope>NUCLEOTIDE SEQUENCE [LARGE SCALE GENOMIC DNA]</scope>
    <source>
        <strain evidence="3">NIOZ-UU17</strain>
    </source>
</reference>
<gene>
    <name evidence="3" type="ORF">H8D96_14365</name>
</gene>
<dbReference type="InterPro" id="IPR011989">
    <property type="entry name" value="ARM-like"/>
</dbReference>
<dbReference type="AlphaFoldDB" id="A0A8J6P0N3"/>
<keyword evidence="1" id="KW-0812">Transmembrane</keyword>
<dbReference type="InterPro" id="IPR036259">
    <property type="entry name" value="MFS_trans_sf"/>
</dbReference>
<dbReference type="Gene3D" id="2.60.120.10">
    <property type="entry name" value="Jelly Rolls"/>
    <property type="match status" value="1"/>
</dbReference>
<feature type="transmembrane region" description="Helical" evidence="1">
    <location>
        <begin position="54"/>
        <end position="73"/>
    </location>
</feature>
<feature type="non-terminal residue" evidence="3">
    <location>
        <position position="1"/>
    </location>
</feature>
<feature type="domain" description="Cyclic nucleotide-binding" evidence="2">
    <location>
        <begin position="824"/>
        <end position="944"/>
    </location>
</feature>
<dbReference type="InterPro" id="IPR016024">
    <property type="entry name" value="ARM-type_fold"/>
</dbReference>
<dbReference type="InterPro" id="IPR014710">
    <property type="entry name" value="RmlC-like_jellyroll"/>
</dbReference>
<dbReference type="CDD" id="cd00038">
    <property type="entry name" value="CAP_ED"/>
    <property type="match status" value="1"/>
</dbReference>
<evidence type="ECO:0000259" key="2">
    <source>
        <dbReference type="PROSITE" id="PS50042"/>
    </source>
</evidence>
<dbReference type="EMBL" id="JACNIG010000269">
    <property type="protein sequence ID" value="MBC8433090.1"/>
    <property type="molecule type" value="Genomic_DNA"/>
</dbReference>
<dbReference type="SUPFAM" id="SSF48371">
    <property type="entry name" value="ARM repeat"/>
    <property type="match status" value="2"/>
</dbReference>
<feature type="transmembrane region" description="Helical" evidence="1">
    <location>
        <begin position="154"/>
        <end position="173"/>
    </location>
</feature>
<evidence type="ECO:0000313" key="4">
    <source>
        <dbReference type="Proteomes" id="UP000605201"/>
    </source>
</evidence>
<evidence type="ECO:0000313" key="3">
    <source>
        <dbReference type="EMBL" id="MBC8433090.1"/>
    </source>
</evidence>
<organism evidence="3 4">
    <name type="scientific">Candidatus Desulfatibia vada</name>
    <dbReference type="NCBI Taxonomy" id="2841696"/>
    <lineage>
        <taxon>Bacteria</taxon>
        <taxon>Pseudomonadati</taxon>
        <taxon>Thermodesulfobacteriota</taxon>
        <taxon>Desulfobacteria</taxon>
        <taxon>Desulfobacterales</taxon>
        <taxon>Desulfobacterales incertae sedis</taxon>
        <taxon>Candidatus Desulfatibia</taxon>
    </lineage>
</organism>
<dbReference type="Gene3D" id="1.25.10.10">
    <property type="entry name" value="Leucine-rich Repeat Variant"/>
    <property type="match status" value="2"/>
</dbReference>
<feature type="transmembrane region" description="Helical" evidence="1">
    <location>
        <begin position="28"/>
        <end position="48"/>
    </location>
</feature>
<sequence>KSQSVALLPLLYWDIQADLFTTQQSKRLFTLITAGGVLGTTVGSLMTARLARWFGLNNLLVIFIGGMVLAAVLNELTEKIVKTPIETRIDRRKGKIEGQFIDHLREFVTQARQSTLLKYMIIIIAIPNILLPVLDYQFNVVVDGHFTTEAATLGFFGLFRGISNAAMFGILMVSGRVITRLGVANSLLFHPANYFLAFGVLFSQFGIVSGVYARFSTEVFKTTLNNPARAVLYNFFPEKSRALIRVFLRGVVVRISDFTGSGFLILIKGLVDPRWLSLVAAPLALIWLFTTFRFKKAYASILIQTLADRHMDWGRVEDLGLQALIKDKGLLGELKQKIVSAEPETAAFYGEILATAKPPGWAEAVIGALSAHPPETQKQMLNLFGPEDAAAVVEPLLQMIPSASPNVLPHLLKTIVRLDPRKCPSVSEAFLDHPDRRVRTEALVCIYLDPSQHSKTLFRHRLENLLHGSAFDVRMGIEILGKTGEPAFADTLLQHAAGDDPDLRAWAISGLTKMDHPGAAEIARTAIADACSTVRKAALESLGELKDGLPVHLLVNLLGDPDPTIRARAAVEIRKREKESIHALLAGLHSPSSILKKELPALLKHIGVPGAALSAFLVNELSAAYGCLAKVQVLENGDLSPALTLCRDHLLETCDNTIEVVLRVLGTTVFEDRMKLIIRAIQSKEKRDVENAIEALESVLHSHIRHLLVPLLGDRSISEKLAAGRERLESELFTAASLKEVLKEIVNDPDPMIQSIGLYALGEMDRDDSLMSDIRKHTDSENRWVRQAAAWALDAGRSDTPTGDRPADSSTLLETTLWLRRISIFTDLRVLALLTIAAMMELKRYVRDEIVFREGMPYDRFYLVYTGRVSLIMGADTAQTKLLDCIAANRFFGELSLIDRQHQPYTVKVDAAALIYTLKADDFLRVLKDYPSVSLNLCKVFIQRMRDYQGRLVSAPSDDPAR</sequence>